<evidence type="ECO:0000256" key="1">
    <source>
        <dbReference type="ARBA" id="ARBA00022692"/>
    </source>
</evidence>
<dbReference type="PANTHER" id="PTHR43596:SF1">
    <property type="entry name" value="ADP,ATP CARRIER PROTEIN"/>
    <property type="match status" value="1"/>
</dbReference>
<evidence type="ECO:0000313" key="6">
    <source>
        <dbReference type="EMBL" id="MER2493691.1"/>
    </source>
</evidence>
<feature type="transmembrane region" description="Helical" evidence="5">
    <location>
        <begin position="43"/>
        <end position="61"/>
    </location>
</feature>
<reference evidence="6 7" key="1">
    <citation type="submission" date="2024-06" db="EMBL/GenBank/DDBJ databases">
        <authorList>
            <person name="Chen R.Y."/>
        </authorList>
    </citation>
    <scope>NUCLEOTIDE SEQUENCE [LARGE SCALE GENOMIC DNA]</scope>
    <source>
        <strain evidence="6 7">D2</strain>
    </source>
</reference>
<evidence type="ECO:0000256" key="4">
    <source>
        <dbReference type="SAM" id="MobiDB-lite"/>
    </source>
</evidence>
<feature type="transmembrane region" description="Helical" evidence="5">
    <location>
        <begin position="170"/>
        <end position="192"/>
    </location>
</feature>
<dbReference type="PANTHER" id="PTHR43596">
    <property type="entry name" value="ADP,ATP CARRIER PROTEIN"/>
    <property type="match status" value="1"/>
</dbReference>
<evidence type="ECO:0000313" key="7">
    <source>
        <dbReference type="Proteomes" id="UP001467690"/>
    </source>
</evidence>
<keyword evidence="1 5" id="KW-0812">Transmembrane</keyword>
<proteinExistence type="predicted"/>
<evidence type="ECO:0000256" key="3">
    <source>
        <dbReference type="ARBA" id="ARBA00023136"/>
    </source>
</evidence>
<keyword evidence="3 5" id="KW-0472">Membrane</keyword>
<keyword evidence="7" id="KW-1185">Reference proteome</keyword>
<dbReference type="Gene3D" id="1.20.1250.20">
    <property type="entry name" value="MFS general substrate transporter like domains"/>
    <property type="match status" value="1"/>
</dbReference>
<dbReference type="SUPFAM" id="SSF103473">
    <property type="entry name" value="MFS general substrate transporter"/>
    <property type="match status" value="1"/>
</dbReference>
<dbReference type="Pfam" id="PF07690">
    <property type="entry name" value="MFS_1"/>
    <property type="match status" value="1"/>
</dbReference>
<dbReference type="Proteomes" id="UP001467690">
    <property type="component" value="Unassembled WGS sequence"/>
</dbReference>
<accession>A0ABV1RLS5</accession>
<feature type="transmembrane region" description="Helical" evidence="5">
    <location>
        <begin position="107"/>
        <end position="126"/>
    </location>
</feature>
<organism evidence="6 7">
    <name type="scientific">Catenovulum sediminis</name>
    <dbReference type="NCBI Taxonomy" id="1740262"/>
    <lineage>
        <taxon>Bacteria</taxon>
        <taxon>Pseudomonadati</taxon>
        <taxon>Pseudomonadota</taxon>
        <taxon>Gammaproteobacteria</taxon>
        <taxon>Alteromonadales</taxon>
        <taxon>Alteromonadaceae</taxon>
        <taxon>Catenovulum</taxon>
    </lineage>
</organism>
<dbReference type="RefSeq" id="WP_350402751.1">
    <property type="nucleotide sequence ID" value="NZ_JBELOE010000265.1"/>
</dbReference>
<feature type="transmembrane region" description="Helical" evidence="5">
    <location>
        <begin position="257"/>
        <end position="275"/>
    </location>
</feature>
<sequence>MSIPNSTQSSDQNPDQNSDQNPELSNKGLFNRLTQIEPCEMKGALLSFLFIFLLMTSYMILKPVRDALPSDWGDVSRATQWTYTFIFATIAVFIYNYCASKVAIRKLVPAVFVAFALSFMLIFSAYKLGVNVSFLGKVFYVWTSVFSLFHISVFWSFVSQHYSKLQSKRVFSFINTGASAGAICGPLSVILLAETMSIENVLVVTSVVLLLSLPIITILNRHFDSLHQTSNPNVAVSEQLQANPFTGIRELITHKKLLGIAGFIFFLTGVSAFFYTTQSDVLADFSRTERKQMLGSLELVTNTLTILLGLFVSNRIFQKFGISASLSFVPFAVAGLMLLLSANPAILFVLILVVVRRAGNYAIVRPAREVLFTGVDKEARFKSKPIIDIAVYRGGDVFWIWLIAFIGDGYLGFSVPEKIITGAFVAAMWGLLGFYIGKRHEKSEQERPEITPAQQPEVS</sequence>
<name>A0ABV1RLS5_9ALTE</name>
<dbReference type="EMBL" id="JBELOE010000265">
    <property type="protein sequence ID" value="MER2493691.1"/>
    <property type="molecule type" value="Genomic_DNA"/>
</dbReference>
<feature type="transmembrane region" description="Helical" evidence="5">
    <location>
        <begin position="198"/>
        <end position="219"/>
    </location>
</feature>
<keyword evidence="2 5" id="KW-1133">Transmembrane helix</keyword>
<protein>
    <submittedName>
        <fullName evidence="6">MFS transporter</fullName>
    </submittedName>
</protein>
<feature type="transmembrane region" description="Helical" evidence="5">
    <location>
        <begin position="138"/>
        <end position="158"/>
    </location>
</feature>
<feature type="region of interest" description="Disordered" evidence="4">
    <location>
        <begin position="1"/>
        <end position="23"/>
    </location>
</feature>
<dbReference type="InterPro" id="IPR036259">
    <property type="entry name" value="MFS_trans_sf"/>
</dbReference>
<feature type="transmembrane region" description="Helical" evidence="5">
    <location>
        <begin position="81"/>
        <end position="98"/>
    </location>
</feature>
<comment type="caution">
    <text evidence="6">The sequence shown here is derived from an EMBL/GenBank/DDBJ whole genome shotgun (WGS) entry which is preliminary data.</text>
</comment>
<feature type="transmembrane region" description="Helical" evidence="5">
    <location>
        <begin position="419"/>
        <end position="437"/>
    </location>
</feature>
<dbReference type="InterPro" id="IPR011701">
    <property type="entry name" value="MFS"/>
</dbReference>
<gene>
    <name evidence="6" type="ORF">ABS311_17565</name>
</gene>
<evidence type="ECO:0000256" key="2">
    <source>
        <dbReference type="ARBA" id="ARBA00022989"/>
    </source>
</evidence>
<evidence type="ECO:0000256" key="5">
    <source>
        <dbReference type="SAM" id="Phobius"/>
    </source>
</evidence>